<gene>
    <name evidence="7" type="ORF">METZ01_LOCUS152713</name>
</gene>
<keyword evidence="5" id="KW-0411">Iron-sulfur</keyword>
<sequence>FHPKVLLMGHDMSEIENITLMALGGVIREMNGSPYYLLVGPQNIHLTLEAIEKNQPEWLGISLYTGLTTYVFEWLVQYKIDKARSITKKNILDFKTADKLLKGMVREAKGPVFEGNKLVYAPIIIGGHYNNYNFKDSWERGGEYIVRGKGINIFRDILLGLYNPGIYHDPMPYANIPRMDREKFYKDTFEFSDKTKKYALSKIKSVLTALGCSYSCTYCYVSSLIDNLREAYSEVGMRPPSIIQDRLLETVVQEGEEILALDKIYGVKTTAVFDQADISLNNMHWWEHLKNLWVDRVGIPFYIQARPAMLAGKKGKQRIKLISDKGLVAGISMAIESGNPKIRKLLLDRHENNSTILDAINNVKESKIPLRTQSIIGLPVLRPSRVVNPIQSKLSLIDKDGEEHYYDDPIQESLTCLELVCKSNFRKEDYYWNALYSPFPGTPLGDYAVAAGFADDDTDAHAYQFTTDSGLHCFTGITLKRQIAFSQTSNFFAHFKNGKDLMVLFLYGNKNFQLIDFAEFIDSKAELFRQQEIQTQFGIIPNIDRNLLLKFFEEVYNDEENIFKSINIQLIDYYLALLDGIILAAKIAEKYYEFKEQEKEFSLADLYRVERVHYYDNSYNMSYIPERFEGILSSLVRDSQAPAVKFG</sequence>
<dbReference type="InterPro" id="IPR058240">
    <property type="entry name" value="rSAM_sf"/>
</dbReference>
<keyword evidence="2" id="KW-0949">S-adenosyl-L-methionine</keyword>
<evidence type="ECO:0000256" key="3">
    <source>
        <dbReference type="ARBA" id="ARBA00022723"/>
    </source>
</evidence>
<dbReference type="GO" id="GO:0005829">
    <property type="term" value="C:cytosol"/>
    <property type="evidence" value="ECO:0007669"/>
    <property type="project" value="TreeGrafter"/>
</dbReference>
<dbReference type="Pfam" id="PF04055">
    <property type="entry name" value="Radical_SAM"/>
    <property type="match status" value="1"/>
</dbReference>
<comment type="cofactor">
    <cofactor evidence="1">
        <name>[4Fe-4S] cluster</name>
        <dbReference type="ChEBI" id="CHEBI:49883"/>
    </cofactor>
</comment>
<dbReference type="SFLD" id="SFLDS00029">
    <property type="entry name" value="Radical_SAM"/>
    <property type="match status" value="1"/>
</dbReference>
<dbReference type="InterPro" id="IPR006638">
    <property type="entry name" value="Elp3/MiaA/NifB-like_rSAM"/>
</dbReference>
<dbReference type="SFLD" id="SFLDG01082">
    <property type="entry name" value="B12-binding_domain_containing"/>
    <property type="match status" value="1"/>
</dbReference>
<dbReference type="SUPFAM" id="SSF102114">
    <property type="entry name" value="Radical SAM enzymes"/>
    <property type="match status" value="1"/>
</dbReference>
<dbReference type="AlphaFoldDB" id="A0A382AEN1"/>
<evidence type="ECO:0000256" key="5">
    <source>
        <dbReference type="ARBA" id="ARBA00023014"/>
    </source>
</evidence>
<dbReference type="Gene3D" id="3.80.30.20">
    <property type="entry name" value="tm_1862 like domain"/>
    <property type="match status" value="1"/>
</dbReference>
<evidence type="ECO:0000256" key="2">
    <source>
        <dbReference type="ARBA" id="ARBA00022691"/>
    </source>
</evidence>
<dbReference type="PANTHER" id="PTHR43409">
    <property type="entry name" value="ANAEROBIC MAGNESIUM-PROTOPORPHYRIN IX MONOMETHYL ESTER CYCLASE-RELATED"/>
    <property type="match status" value="1"/>
</dbReference>
<dbReference type="GO" id="GO:0003824">
    <property type="term" value="F:catalytic activity"/>
    <property type="evidence" value="ECO:0007669"/>
    <property type="project" value="InterPro"/>
</dbReference>
<evidence type="ECO:0000313" key="7">
    <source>
        <dbReference type="EMBL" id="SVA99859.1"/>
    </source>
</evidence>
<organism evidence="7">
    <name type="scientific">marine metagenome</name>
    <dbReference type="NCBI Taxonomy" id="408172"/>
    <lineage>
        <taxon>unclassified sequences</taxon>
        <taxon>metagenomes</taxon>
        <taxon>ecological metagenomes</taxon>
    </lineage>
</organism>
<dbReference type="GO" id="GO:0046872">
    <property type="term" value="F:metal ion binding"/>
    <property type="evidence" value="ECO:0007669"/>
    <property type="project" value="UniProtKB-KW"/>
</dbReference>
<feature type="domain" description="Elp3/MiaA/NifB-like radical SAM core" evidence="6">
    <location>
        <begin position="202"/>
        <end position="467"/>
    </location>
</feature>
<proteinExistence type="predicted"/>
<evidence type="ECO:0000256" key="4">
    <source>
        <dbReference type="ARBA" id="ARBA00023004"/>
    </source>
</evidence>
<dbReference type="InterPro" id="IPR023404">
    <property type="entry name" value="rSAM_horseshoe"/>
</dbReference>
<dbReference type="EMBL" id="UINC01025029">
    <property type="protein sequence ID" value="SVA99859.1"/>
    <property type="molecule type" value="Genomic_DNA"/>
</dbReference>
<evidence type="ECO:0000259" key="6">
    <source>
        <dbReference type="SMART" id="SM00729"/>
    </source>
</evidence>
<feature type="non-terminal residue" evidence="7">
    <location>
        <position position="1"/>
    </location>
</feature>
<dbReference type="InterPro" id="IPR007197">
    <property type="entry name" value="rSAM"/>
</dbReference>
<dbReference type="InterPro" id="IPR051198">
    <property type="entry name" value="BchE-like"/>
</dbReference>
<name>A0A382AEN1_9ZZZZ</name>
<evidence type="ECO:0000256" key="1">
    <source>
        <dbReference type="ARBA" id="ARBA00001966"/>
    </source>
</evidence>
<keyword evidence="4" id="KW-0408">Iron</keyword>
<dbReference type="PANTHER" id="PTHR43409:SF16">
    <property type="entry name" value="SLR0320 PROTEIN"/>
    <property type="match status" value="1"/>
</dbReference>
<dbReference type="SMART" id="SM00729">
    <property type="entry name" value="Elp3"/>
    <property type="match status" value="1"/>
</dbReference>
<keyword evidence="3" id="KW-0479">Metal-binding</keyword>
<reference evidence="7" key="1">
    <citation type="submission" date="2018-05" db="EMBL/GenBank/DDBJ databases">
        <authorList>
            <person name="Lanie J.A."/>
            <person name="Ng W.-L."/>
            <person name="Kazmierczak K.M."/>
            <person name="Andrzejewski T.M."/>
            <person name="Davidsen T.M."/>
            <person name="Wayne K.J."/>
            <person name="Tettelin H."/>
            <person name="Glass J.I."/>
            <person name="Rusch D."/>
            <person name="Podicherti R."/>
            <person name="Tsui H.-C.T."/>
            <person name="Winkler M.E."/>
        </authorList>
    </citation>
    <scope>NUCLEOTIDE SEQUENCE</scope>
</reference>
<protein>
    <recommendedName>
        <fullName evidence="6">Elp3/MiaA/NifB-like radical SAM core domain-containing protein</fullName>
    </recommendedName>
</protein>
<dbReference type="GO" id="GO:0051536">
    <property type="term" value="F:iron-sulfur cluster binding"/>
    <property type="evidence" value="ECO:0007669"/>
    <property type="project" value="UniProtKB-KW"/>
</dbReference>
<accession>A0A382AEN1</accession>